<reference evidence="6 7" key="1">
    <citation type="submission" date="2023-01" db="EMBL/GenBank/DDBJ databases">
        <title>Analysis of 21 Apiospora genomes using comparative genomics revels a genus with tremendous synthesis potential of carbohydrate active enzymes and secondary metabolites.</title>
        <authorList>
            <person name="Sorensen T."/>
        </authorList>
    </citation>
    <scope>NUCLEOTIDE SEQUENCE [LARGE SCALE GENOMIC DNA]</scope>
    <source>
        <strain evidence="6 7">CBS 20057</strain>
    </source>
</reference>
<dbReference type="EMBL" id="JAQQWI010000010">
    <property type="protein sequence ID" value="KAK8018142.1"/>
    <property type="molecule type" value="Genomic_DNA"/>
</dbReference>
<comment type="caution">
    <text evidence="6">The sequence shown here is derived from an EMBL/GenBank/DDBJ whole genome shotgun (WGS) entry which is preliminary data.</text>
</comment>
<keyword evidence="2" id="KW-0479">Metal-binding</keyword>
<dbReference type="SUPFAM" id="SSF56281">
    <property type="entry name" value="Metallo-hydrolase/oxidoreductase"/>
    <property type="match status" value="1"/>
</dbReference>
<evidence type="ECO:0000256" key="2">
    <source>
        <dbReference type="ARBA" id="ARBA00022723"/>
    </source>
</evidence>
<evidence type="ECO:0000259" key="5">
    <source>
        <dbReference type="SMART" id="SM00849"/>
    </source>
</evidence>
<dbReference type="Pfam" id="PF00753">
    <property type="entry name" value="Lactamase_B"/>
    <property type="match status" value="1"/>
</dbReference>
<dbReference type="SMART" id="SM00849">
    <property type="entry name" value="Lactamase_B"/>
    <property type="match status" value="1"/>
</dbReference>
<evidence type="ECO:0000313" key="7">
    <source>
        <dbReference type="Proteomes" id="UP001396898"/>
    </source>
</evidence>
<dbReference type="InterPro" id="IPR036866">
    <property type="entry name" value="RibonucZ/Hydroxyglut_hydro"/>
</dbReference>
<feature type="domain" description="Metallo-beta-lactamase" evidence="5">
    <location>
        <begin position="81"/>
        <end position="344"/>
    </location>
</feature>
<proteinExistence type="inferred from homology"/>
<sequence>MADSPSPSSRPPFQFPASPATVDVRVIDTYVPPKQGGSVIPDPVTSQKRLTISSHSGTRLYLKPGVFWEPTLPGFEGPDAPVYTFLISRGERHVLFDLGVRADWENLPPRIVEVVQATTRVTGRGRDVASVLDDDAAQNRGDGPGPSVRSVDIEAIIWSHSHFDHVGDPSRFPPSTSLVVGPGVPAVAWPGYPSDPNGTVLDSDAAGRAVREISFTSGGAGGHPLRIGRFNAVDYFGDGSFYLLNAPGHAPGHMCGLARTTAEPPTFVFMGGDACHHAGVIRPSAHLPLPPSEARQVAWKVDTCAPFFEVARNNLFPDYAAATETVAKIQELDACDNVFVVLSHDDSLGGRLPLFPDCVNEWHKSGLREGTRWLFCKEFESVKA</sequence>
<evidence type="ECO:0000313" key="6">
    <source>
        <dbReference type="EMBL" id="KAK8018142.1"/>
    </source>
</evidence>
<dbReference type="Proteomes" id="UP001396898">
    <property type="component" value="Unassembled WGS sequence"/>
</dbReference>
<evidence type="ECO:0000256" key="3">
    <source>
        <dbReference type="ARBA" id="ARBA00022801"/>
    </source>
</evidence>
<dbReference type="InterPro" id="IPR051013">
    <property type="entry name" value="MBL_superfamily_lactonases"/>
</dbReference>
<keyword evidence="7" id="KW-1185">Reference proteome</keyword>
<protein>
    <recommendedName>
        <fullName evidence="5">Metallo-beta-lactamase domain-containing protein</fullName>
    </recommendedName>
</protein>
<keyword evidence="3" id="KW-0378">Hydrolase</keyword>
<dbReference type="PANTHER" id="PTHR42978:SF5">
    <property type="entry name" value="METALLO-BETA-LACTAMASE DOMAIN-CONTAINING PROTEIN"/>
    <property type="match status" value="1"/>
</dbReference>
<organism evidence="6 7">
    <name type="scientific">Apiospora marii</name>
    <dbReference type="NCBI Taxonomy" id="335849"/>
    <lineage>
        <taxon>Eukaryota</taxon>
        <taxon>Fungi</taxon>
        <taxon>Dikarya</taxon>
        <taxon>Ascomycota</taxon>
        <taxon>Pezizomycotina</taxon>
        <taxon>Sordariomycetes</taxon>
        <taxon>Xylariomycetidae</taxon>
        <taxon>Amphisphaeriales</taxon>
        <taxon>Apiosporaceae</taxon>
        <taxon>Apiospora</taxon>
    </lineage>
</organism>
<dbReference type="InterPro" id="IPR001279">
    <property type="entry name" value="Metallo-B-lactamas"/>
</dbReference>
<gene>
    <name evidence="6" type="ORF">PG991_007332</name>
</gene>
<dbReference type="Gene3D" id="3.60.15.10">
    <property type="entry name" value="Ribonuclease Z/Hydroxyacylglutathione hydrolase-like"/>
    <property type="match status" value="1"/>
</dbReference>
<dbReference type="CDD" id="cd07730">
    <property type="entry name" value="metallo-hydrolase-like_MBL-fold"/>
    <property type="match status" value="1"/>
</dbReference>
<dbReference type="PANTHER" id="PTHR42978">
    <property type="entry name" value="QUORUM-QUENCHING LACTONASE YTNP-RELATED-RELATED"/>
    <property type="match status" value="1"/>
</dbReference>
<keyword evidence="4" id="KW-0862">Zinc</keyword>
<evidence type="ECO:0000256" key="4">
    <source>
        <dbReference type="ARBA" id="ARBA00022833"/>
    </source>
</evidence>
<accession>A0ABR1RTJ0</accession>
<name>A0ABR1RTJ0_9PEZI</name>
<evidence type="ECO:0000256" key="1">
    <source>
        <dbReference type="ARBA" id="ARBA00007749"/>
    </source>
</evidence>
<comment type="similarity">
    <text evidence="1">Belongs to the metallo-beta-lactamase superfamily.</text>
</comment>